<evidence type="ECO:0000313" key="2">
    <source>
        <dbReference type="EMBL" id="MQY03863.1"/>
    </source>
</evidence>
<organism evidence="2 3">
    <name type="scientific">Actinomadura macrotermitis</name>
    <dbReference type="NCBI Taxonomy" id="2585200"/>
    <lineage>
        <taxon>Bacteria</taxon>
        <taxon>Bacillati</taxon>
        <taxon>Actinomycetota</taxon>
        <taxon>Actinomycetes</taxon>
        <taxon>Streptosporangiales</taxon>
        <taxon>Thermomonosporaceae</taxon>
        <taxon>Actinomadura</taxon>
    </lineage>
</organism>
<comment type="caution">
    <text evidence="2">The sequence shown here is derived from an EMBL/GenBank/DDBJ whole genome shotgun (WGS) entry which is preliminary data.</text>
</comment>
<gene>
    <name evidence="2" type="ORF">ACRB68_19090</name>
</gene>
<feature type="region of interest" description="Disordered" evidence="1">
    <location>
        <begin position="189"/>
        <end position="214"/>
    </location>
</feature>
<feature type="region of interest" description="Disordered" evidence="1">
    <location>
        <begin position="263"/>
        <end position="301"/>
    </location>
</feature>
<feature type="compositionally biased region" description="Basic and acidic residues" evidence="1">
    <location>
        <begin position="284"/>
        <end position="301"/>
    </location>
</feature>
<evidence type="ECO:0000256" key="1">
    <source>
        <dbReference type="SAM" id="MobiDB-lite"/>
    </source>
</evidence>
<sequence length="301" mass="32342">MAGGRGRSPDVLNGHPDLGPRPGRAGRRCARVPCGDLPRRLFRQSFPDAGEACDLSHTSVFIWAFVRPVGPCPHPGRLVNSPVGACRTWGRGVCTGGAGPGRTMAVRCEGGPAGDRDRGRSVYRSGRWLHSWVRWLAPPPSPGRRWWKTASGTGIPGVKARRAMFLPRPVRCRVRQLLEAGKEGNELPAKFPADVNRGSRVAGGKGPDLGEPAGRSMAHLVTMRIFKREAPWHGSRAMCGRNTALEFDAAAGAAEAAALPAHRPGSLLPMPPRGLEGAAAGRRRVIDLSPSRRQEVAKKQR</sequence>
<evidence type="ECO:0000313" key="3">
    <source>
        <dbReference type="Proteomes" id="UP000487268"/>
    </source>
</evidence>
<dbReference type="EMBL" id="WEGH01000001">
    <property type="protein sequence ID" value="MQY03863.1"/>
    <property type="molecule type" value="Genomic_DNA"/>
</dbReference>
<feature type="region of interest" description="Disordered" evidence="1">
    <location>
        <begin position="1"/>
        <end position="25"/>
    </location>
</feature>
<protein>
    <submittedName>
        <fullName evidence="2">Uncharacterized protein</fullName>
    </submittedName>
</protein>
<accession>A0A7K0BRN6</accession>
<keyword evidence="3" id="KW-1185">Reference proteome</keyword>
<proteinExistence type="predicted"/>
<reference evidence="2 3" key="1">
    <citation type="submission" date="2019-10" db="EMBL/GenBank/DDBJ databases">
        <title>Actinomadura rubteroloni sp. nov. and Actinomadura macrotermitis sp. nov., isolated from the gut of fungus growing-termite Macrotermes natalensis.</title>
        <authorList>
            <person name="Benndorf R."/>
            <person name="Martin K."/>
            <person name="Kuefner M."/>
            <person name="De Beer W."/>
            <person name="Kaster A.-K."/>
            <person name="Vollmers J."/>
            <person name="Poulsen M."/>
            <person name="Beemelmanns C."/>
        </authorList>
    </citation>
    <scope>NUCLEOTIDE SEQUENCE [LARGE SCALE GENOMIC DNA]</scope>
    <source>
        <strain evidence="2 3">RB68</strain>
    </source>
</reference>
<dbReference type="AlphaFoldDB" id="A0A7K0BRN6"/>
<name>A0A7K0BRN6_9ACTN</name>
<dbReference type="Proteomes" id="UP000487268">
    <property type="component" value="Unassembled WGS sequence"/>
</dbReference>